<dbReference type="GO" id="GO:0098552">
    <property type="term" value="C:side of membrane"/>
    <property type="evidence" value="ECO:0007669"/>
    <property type="project" value="UniProtKB-KW"/>
</dbReference>
<evidence type="ECO:0000313" key="11">
    <source>
        <dbReference type="EMBL" id="KAG8363963.1"/>
    </source>
</evidence>
<proteinExistence type="predicted"/>
<keyword evidence="4" id="KW-0732">Signal</keyword>
<dbReference type="InterPro" id="IPR012946">
    <property type="entry name" value="X8"/>
</dbReference>
<feature type="compositionally biased region" description="Low complexity" evidence="9">
    <location>
        <begin position="175"/>
        <end position="199"/>
    </location>
</feature>
<keyword evidence="2" id="KW-1003">Cell membrane</keyword>
<organism evidence="11 12">
    <name type="scientific">Buddleja alternifolia</name>
    <dbReference type="NCBI Taxonomy" id="168488"/>
    <lineage>
        <taxon>Eukaryota</taxon>
        <taxon>Viridiplantae</taxon>
        <taxon>Streptophyta</taxon>
        <taxon>Embryophyta</taxon>
        <taxon>Tracheophyta</taxon>
        <taxon>Spermatophyta</taxon>
        <taxon>Magnoliopsida</taxon>
        <taxon>eudicotyledons</taxon>
        <taxon>Gunneridae</taxon>
        <taxon>Pentapetalae</taxon>
        <taxon>asterids</taxon>
        <taxon>lamiids</taxon>
        <taxon>Lamiales</taxon>
        <taxon>Scrophulariaceae</taxon>
        <taxon>Buddlejeae</taxon>
        <taxon>Buddleja</taxon>
    </lineage>
</organism>
<evidence type="ECO:0000259" key="10">
    <source>
        <dbReference type="SMART" id="SM00768"/>
    </source>
</evidence>
<dbReference type="SMART" id="SM00768">
    <property type="entry name" value="X8"/>
    <property type="match status" value="1"/>
</dbReference>
<dbReference type="Pfam" id="PF07983">
    <property type="entry name" value="X8"/>
    <property type="match status" value="1"/>
</dbReference>
<gene>
    <name evidence="11" type="ORF">BUALT_Bualt19G0077000</name>
</gene>
<feature type="domain" description="X8" evidence="10">
    <location>
        <begin position="215"/>
        <end position="299"/>
    </location>
</feature>
<evidence type="ECO:0000256" key="3">
    <source>
        <dbReference type="ARBA" id="ARBA00022622"/>
    </source>
</evidence>
<evidence type="ECO:0000256" key="9">
    <source>
        <dbReference type="SAM" id="MobiDB-lite"/>
    </source>
</evidence>
<dbReference type="PANTHER" id="PTHR31044:SF120">
    <property type="entry name" value="CARBOHYDRATE-BINDING X8 DOMAIN SUPERFAMILY PROTEIN"/>
    <property type="match status" value="1"/>
</dbReference>
<feature type="region of interest" description="Disordered" evidence="9">
    <location>
        <begin position="175"/>
        <end position="207"/>
    </location>
</feature>
<sequence length="402" mass="41123">MDKAAIKLLFFFLLSILIVCSSVGFLFPFKNDEHKELGRAIKQTVSHSISRRELFKTIQHDFTTFPTTPVTINPATNPVTNPATNPVPNPATNPVTNPATNPVTNPATNPVTNPATNPVPNPATNPVTNPATNPVTTPTTGFPPPYTSIPANPVTVTPTPLVNPVNSPVPVFNPVTTPSTTTPQPVTTNPTPAGGTNPAVAPPVTSNAPAVPGQSWCVARSGAPESAIQSALDYACGIGGADCSAIQMGASCYNPNSLQNHASYAFNSYYQKNPVQTSCDFGGTAVITNVNPSSGSCIFTTSSSSSTSPTTMSPVTPTPNTASSSGATTPTYSGATTPTSSGAPSTIMNPSNPALGGGITGYGESPLPAGNSSSFSMSSNLQPFLGCIVVVTSIITRTIVFA</sequence>
<evidence type="ECO:0000256" key="8">
    <source>
        <dbReference type="ARBA" id="ARBA00023288"/>
    </source>
</evidence>
<dbReference type="GO" id="GO:0005886">
    <property type="term" value="C:plasma membrane"/>
    <property type="evidence" value="ECO:0007669"/>
    <property type="project" value="UniProtKB-SubCell"/>
</dbReference>
<dbReference type="GO" id="GO:0009506">
    <property type="term" value="C:plasmodesma"/>
    <property type="evidence" value="ECO:0007669"/>
    <property type="project" value="UniProtKB-ARBA"/>
</dbReference>
<reference evidence="11" key="1">
    <citation type="submission" date="2019-10" db="EMBL/GenBank/DDBJ databases">
        <authorList>
            <person name="Zhang R."/>
            <person name="Pan Y."/>
            <person name="Wang J."/>
            <person name="Ma R."/>
            <person name="Yu S."/>
        </authorList>
    </citation>
    <scope>NUCLEOTIDE SEQUENCE</scope>
    <source>
        <strain evidence="11">LA-IB0</strain>
        <tissue evidence="11">Leaf</tissue>
    </source>
</reference>
<keyword evidence="7" id="KW-0325">Glycoprotein</keyword>
<comment type="subcellular location">
    <subcellularLocation>
        <location evidence="1">Cell membrane</location>
        <topology evidence="1">Lipid-anchor</topology>
        <topology evidence="1">GPI-anchor</topology>
    </subcellularLocation>
</comment>
<keyword evidence="12" id="KW-1185">Reference proteome</keyword>
<evidence type="ECO:0000256" key="2">
    <source>
        <dbReference type="ARBA" id="ARBA00022475"/>
    </source>
</evidence>
<evidence type="ECO:0000256" key="7">
    <source>
        <dbReference type="ARBA" id="ARBA00023180"/>
    </source>
</evidence>
<dbReference type="InterPro" id="IPR044788">
    <property type="entry name" value="X8_dom_prot"/>
</dbReference>
<dbReference type="PANTHER" id="PTHR31044">
    <property type="entry name" value="BETA-1,3 GLUCANASE"/>
    <property type="match status" value="1"/>
</dbReference>
<evidence type="ECO:0000256" key="1">
    <source>
        <dbReference type="ARBA" id="ARBA00004609"/>
    </source>
</evidence>
<feature type="compositionally biased region" description="Low complexity" evidence="9">
    <location>
        <begin position="302"/>
        <end position="346"/>
    </location>
</feature>
<feature type="region of interest" description="Disordered" evidence="9">
    <location>
        <begin position="302"/>
        <end position="360"/>
    </location>
</feature>
<name>A0AAV6W2J6_9LAMI</name>
<keyword evidence="3" id="KW-0336">GPI-anchor</keyword>
<keyword evidence="6" id="KW-1015">Disulfide bond</keyword>
<feature type="compositionally biased region" description="Low complexity" evidence="9">
    <location>
        <begin position="92"/>
        <end position="116"/>
    </location>
</feature>
<dbReference type="EMBL" id="WHWC01000019">
    <property type="protein sequence ID" value="KAG8363963.1"/>
    <property type="molecule type" value="Genomic_DNA"/>
</dbReference>
<evidence type="ECO:0000256" key="6">
    <source>
        <dbReference type="ARBA" id="ARBA00023157"/>
    </source>
</evidence>
<accession>A0AAV6W2J6</accession>
<keyword evidence="5" id="KW-0472">Membrane</keyword>
<feature type="compositionally biased region" description="Low complexity" evidence="9">
    <location>
        <begin position="124"/>
        <end position="140"/>
    </location>
</feature>
<keyword evidence="8" id="KW-0449">Lipoprotein</keyword>
<dbReference type="Proteomes" id="UP000826271">
    <property type="component" value="Unassembled WGS sequence"/>
</dbReference>
<dbReference type="FunFam" id="1.20.58.1040:FF:000001">
    <property type="entry name" value="Glucan endo-1,3-beta-glucosidase 4"/>
    <property type="match status" value="1"/>
</dbReference>
<evidence type="ECO:0000256" key="4">
    <source>
        <dbReference type="ARBA" id="ARBA00022729"/>
    </source>
</evidence>
<evidence type="ECO:0000313" key="12">
    <source>
        <dbReference type="Proteomes" id="UP000826271"/>
    </source>
</evidence>
<evidence type="ECO:0000256" key="5">
    <source>
        <dbReference type="ARBA" id="ARBA00023136"/>
    </source>
</evidence>
<dbReference type="Gene3D" id="1.20.58.1040">
    <property type="match status" value="1"/>
</dbReference>
<feature type="region of interest" description="Disordered" evidence="9">
    <location>
        <begin position="81"/>
        <end position="141"/>
    </location>
</feature>
<dbReference type="AlphaFoldDB" id="A0AAV6W2J6"/>
<protein>
    <recommendedName>
        <fullName evidence="10">X8 domain-containing protein</fullName>
    </recommendedName>
</protein>
<comment type="caution">
    <text evidence="11">The sequence shown here is derived from an EMBL/GenBank/DDBJ whole genome shotgun (WGS) entry which is preliminary data.</text>
</comment>